<dbReference type="PANTHER" id="PTHR11240:SF22">
    <property type="entry name" value="RIBONUCLEASE T2"/>
    <property type="match status" value="1"/>
</dbReference>
<gene>
    <name evidence="4" type="primary">LOC104586826</name>
</gene>
<dbReference type="Pfam" id="PF00445">
    <property type="entry name" value="Ribonuclease_T2"/>
    <property type="match status" value="1"/>
</dbReference>
<dbReference type="GeneID" id="104586826"/>
<name>A0A1U8Q0C5_NELNU</name>
<dbReference type="PANTHER" id="PTHR11240">
    <property type="entry name" value="RIBONUCLEASE T2"/>
    <property type="match status" value="1"/>
</dbReference>
<dbReference type="GO" id="GO:0033897">
    <property type="term" value="F:ribonuclease T2 activity"/>
    <property type="evidence" value="ECO:0007669"/>
    <property type="project" value="InterPro"/>
</dbReference>
<dbReference type="GO" id="GO:0003723">
    <property type="term" value="F:RNA binding"/>
    <property type="evidence" value="ECO:0007669"/>
    <property type="project" value="InterPro"/>
</dbReference>
<dbReference type="PROSITE" id="PS00531">
    <property type="entry name" value="RNASE_T2_2"/>
    <property type="match status" value="1"/>
</dbReference>
<dbReference type="RefSeq" id="XP_019051455.1">
    <property type="nucleotide sequence ID" value="XM_019195910.1"/>
</dbReference>
<dbReference type="AlphaFoldDB" id="A0A1U8Q0C5"/>
<reference evidence="4" key="1">
    <citation type="submission" date="2025-08" db="UniProtKB">
        <authorList>
            <consortium name="RefSeq"/>
        </authorList>
    </citation>
    <scope>IDENTIFICATION</scope>
</reference>
<protein>
    <submittedName>
        <fullName evidence="4">Ribonuclease 2-like isoform X2</fullName>
    </submittedName>
</protein>
<comment type="similarity">
    <text evidence="1 2">Belongs to the RNase T2 family.</text>
</comment>
<evidence type="ECO:0000313" key="3">
    <source>
        <dbReference type="Proteomes" id="UP000189703"/>
    </source>
</evidence>
<sequence length="182" mass="20319">MNTKYGDKYKSEFAMLKTQRNVSSLVGTLEKYWPSLTCDAFSTCEGGKGLFWAHEWEKHGTCSFPVIQDEYSYFITTLNLYFKYNVTKVLSEAGYVPSSSQKYPLEGVVSAIENAVGASPLLVCSDGAVEELHICFSKNLKPRNCITDSRSTCPQHITFPGPVPLRSENCITEVTELSENET</sequence>
<proteinExistence type="inferred from homology"/>
<keyword evidence="3" id="KW-1185">Reference proteome</keyword>
<dbReference type="InterPro" id="IPR036430">
    <property type="entry name" value="RNase_T2-like_sf"/>
</dbReference>
<accession>A0A1U8Q0C5</accession>
<dbReference type="OrthoDB" id="435754at2759"/>
<dbReference type="Proteomes" id="UP000189703">
    <property type="component" value="Unplaced"/>
</dbReference>
<dbReference type="InterPro" id="IPR033130">
    <property type="entry name" value="RNase_T2_His_AS_2"/>
</dbReference>
<evidence type="ECO:0000256" key="2">
    <source>
        <dbReference type="RuleBase" id="RU004328"/>
    </source>
</evidence>
<evidence type="ECO:0000256" key="1">
    <source>
        <dbReference type="ARBA" id="ARBA00007469"/>
    </source>
</evidence>
<dbReference type="Gene3D" id="3.90.730.10">
    <property type="entry name" value="Ribonuclease T2-like"/>
    <property type="match status" value="1"/>
</dbReference>
<dbReference type="InterPro" id="IPR001568">
    <property type="entry name" value="RNase_T2-like"/>
</dbReference>
<organism evidence="3 4">
    <name type="scientific">Nelumbo nucifera</name>
    <name type="common">Sacred lotus</name>
    <dbReference type="NCBI Taxonomy" id="4432"/>
    <lineage>
        <taxon>Eukaryota</taxon>
        <taxon>Viridiplantae</taxon>
        <taxon>Streptophyta</taxon>
        <taxon>Embryophyta</taxon>
        <taxon>Tracheophyta</taxon>
        <taxon>Spermatophyta</taxon>
        <taxon>Magnoliopsida</taxon>
        <taxon>Proteales</taxon>
        <taxon>Nelumbonaceae</taxon>
        <taxon>Nelumbo</taxon>
    </lineage>
</organism>
<evidence type="ECO:0000313" key="4">
    <source>
        <dbReference type="RefSeq" id="XP_019051455.1"/>
    </source>
</evidence>
<dbReference type="SUPFAM" id="SSF55895">
    <property type="entry name" value="Ribonuclease Rh-like"/>
    <property type="match status" value="1"/>
</dbReference>
<dbReference type="OMA" id="NCPTRIN"/>